<feature type="domain" description="HTH arsR-type" evidence="4">
    <location>
        <begin position="11"/>
        <end position="106"/>
    </location>
</feature>
<dbReference type="GO" id="GO:0003700">
    <property type="term" value="F:DNA-binding transcription factor activity"/>
    <property type="evidence" value="ECO:0007669"/>
    <property type="project" value="InterPro"/>
</dbReference>
<dbReference type="PROSITE" id="PS50987">
    <property type="entry name" value="HTH_ARSR_2"/>
    <property type="match status" value="1"/>
</dbReference>
<keyword evidence="6" id="KW-1185">Reference proteome</keyword>
<reference evidence="5 6" key="1">
    <citation type="submission" date="2019-06" db="EMBL/GenBank/DDBJ databases">
        <authorList>
            <person name="Li M."/>
        </authorList>
    </citation>
    <scope>NUCLEOTIDE SEQUENCE [LARGE SCALE GENOMIC DNA]</scope>
    <source>
        <strain evidence="5 6">BGMRC6574</strain>
    </source>
</reference>
<accession>A0A506UC61</accession>
<keyword evidence="1" id="KW-0805">Transcription regulation</keyword>
<dbReference type="Pfam" id="PF01022">
    <property type="entry name" value="HTH_5"/>
    <property type="match status" value="1"/>
</dbReference>
<dbReference type="AlphaFoldDB" id="A0A506UC61"/>
<dbReference type="PANTHER" id="PTHR33154">
    <property type="entry name" value="TRANSCRIPTIONAL REGULATOR, ARSR FAMILY"/>
    <property type="match status" value="1"/>
</dbReference>
<evidence type="ECO:0000256" key="2">
    <source>
        <dbReference type="ARBA" id="ARBA00023125"/>
    </source>
</evidence>
<dbReference type="InterPro" id="IPR001845">
    <property type="entry name" value="HTH_ArsR_DNA-bd_dom"/>
</dbReference>
<dbReference type="PANTHER" id="PTHR33154:SF33">
    <property type="entry name" value="TRANSCRIPTIONAL REPRESSOR SDPR"/>
    <property type="match status" value="1"/>
</dbReference>
<dbReference type="Gene3D" id="1.10.10.10">
    <property type="entry name" value="Winged helix-like DNA-binding domain superfamily/Winged helix DNA-binding domain"/>
    <property type="match status" value="1"/>
</dbReference>
<dbReference type="PRINTS" id="PR00778">
    <property type="entry name" value="HTHARSR"/>
</dbReference>
<evidence type="ECO:0000313" key="6">
    <source>
        <dbReference type="Proteomes" id="UP000320314"/>
    </source>
</evidence>
<comment type="caution">
    <text evidence="5">The sequence shown here is derived from an EMBL/GenBank/DDBJ whole genome shotgun (WGS) entry which is preliminary data.</text>
</comment>
<dbReference type="InterPro" id="IPR011991">
    <property type="entry name" value="ArsR-like_HTH"/>
</dbReference>
<dbReference type="NCBIfam" id="NF033788">
    <property type="entry name" value="HTH_metalloreg"/>
    <property type="match status" value="1"/>
</dbReference>
<gene>
    <name evidence="5" type="ORF">FJU11_02205</name>
</gene>
<keyword evidence="2" id="KW-0238">DNA-binding</keyword>
<dbReference type="SUPFAM" id="SSF46785">
    <property type="entry name" value="Winged helix' DNA-binding domain"/>
    <property type="match status" value="1"/>
</dbReference>
<sequence>MNTQNLERNAHEWCRMEATSRQLAALAHPARLSILNQLAAADACCVKDVVGRVGLAQSTVSQHIRILVDAGLVTYRANRQASAYALDRAALHALSGEIDALFETCCGTGCERCDR</sequence>
<dbReference type="InterPro" id="IPR036388">
    <property type="entry name" value="WH-like_DNA-bd_sf"/>
</dbReference>
<proteinExistence type="predicted"/>
<dbReference type="InterPro" id="IPR051081">
    <property type="entry name" value="HTH_MetalResp_TranReg"/>
</dbReference>
<evidence type="ECO:0000259" key="4">
    <source>
        <dbReference type="PROSITE" id="PS50987"/>
    </source>
</evidence>
<dbReference type="SMART" id="SM00418">
    <property type="entry name" value="HTH_ARSR"/>
    <property type="match status" value="1"/>
</dbReference>
<dbReference type="Proteomes" id="UP000320314">
    <property type="component" value="Unassembled WGS sequence"/>
</dbReference>
<dbReference type="RefSeq" id="WP_141165378.1">
    <property type="nucleotide sequence ID" value="NZ_VHLH01000002.1"/>
</dbReference>
<protein>
    <submittedName>
        <fullName evidence="5">Helix-turn-helix transcriptional regulator</fullName>
    </submittedName>
</protein>
<evidence type="ECO:0000313" key="5">
    <source>
        <dbReference type="EMBL" id="TPW32022.1"/>
    </source>
</evidence>
<name>A0A506UC61_9HYPH</name>
<keyword evidence="3" id="KW-0804">Transcription</keyword>
<evidence type="ECO:0000256" key="1">
    <source>
        <dbReference type="ARBA" id="ARBA00023015"/>
    </source>
</evidence>
<dbReference type="InterPro" id="IPR036390">
    <property type="entry name" value="WH_DNA-bd_sf"/>
</dbReference>
<dbReference type="OrthoDB" id="9790747at2"/>
<dbReference type="EMBL" id="VHLH01000002">
    <property type="protein sequence ID" value="TPW32022.1"/>
    <property type="molecule type" value="Genomic_DNA"/>
</dbReference>
<organism evidence="5 6">
    <name type="scientific">Pararhizobium mangrovi</name>
    <dbReference type="NCBI Taxonomy" id="2590452"/>
    <lineage>
        <taxon>Bacteria</taxon>
        <taxon>Pseudomonadati</taxon>
        <taxon>Pseudomonadota</taxon>
        <taxon>Alphaproteobacteria</taxon>
        <taxon>Hyphomicrobiales</taxon>
        <taxon>Rhizobiaceae</taxon>
        <taxon>Rhizobium/Agrobacterium group</taxon>
        <taxon>Pararhizobium</taxon>
    </lineage>
</organism>
<dbReference type="CDD" id="cd00090">
    <property type="entry name" value="HTH_ARSR"/>
    <property type="match status" value="1"/>
</dbReference>
<dbReference type="GO" id="GO:0003677">
    <property type="term" value="F:DNA binding"/>
    <property type="evidence" value="ECO:0007669"/>
    <property type="project" value="UniProtKB-KW"/>
</dbReference>
<evidence type="ECO:0000256" key="3">
    <source>
        <dbReference type="ARBA" id="ARBA00023163"/>
    </source>
</evidence>